<protein>
    <recommendedName>
        <fullName evidence="3">DUF952 domain-containing protein</fullName>
    </recommendedName>
</protein>
<dbReference type="Gene3D" id="3.20.170.20">
    <property type="entry name" value="Protein of unknown function DUF952"/>
    <property type="match status" value="1"/>
</dbReference>
<dbReference type="AlphaFoldDB" id="A0A0L0T3M5"/>
<organism evidence="1 2">
    <name type="scientific">Allomyces macrogynus (strain ATCC 38327)</name>
    <name type="common">Allomyces javanicus var. macrogynus</name>
    <dbReference type="NCBI Taxonomy" id="578462"/>
    <lineage>
        <taxon>Eukaryota</taxon>
        <taxon>Fungi</taxon>
        <taxon>Fungi incertae sedis</taxon>
        <taxon>Blastocladiomycota</taxon>
        <taxon>Blastocladiomycetes</taxon>
        <taxon>Blastocladiales</taxon>
        <taxon>Blastocladiaceae</taxon>
        <taxon>Allomyces</taxon>
    </lineage>
</organism>
<evidence type="ECO:0000313" key="2">
    <source>
        <dbReference type="Proteomes" id="UP000054350"/>
    </source>
</evidence>
<reference evidence="1 2" key="1">
    <citation type="submission" date="2009-11" db="EMBL/GenBank/DDBJ databases">
        <title>Annotation of Allomyces macrogynus ATCC 38327.</title>
        <authorList>
            <consortium name="The Broad Institute Genome Sequencing Platform"/>
            <person name="Russ C."/>
            <person name="Cuomo C."/>
            <person name="Burger G."/>
            <person name="Gray M.W."/>
            <person name="Holland P.W.H."/>
            <person name="King N."/>
            <person name="Lang F.B.F."/>
            <person name="Roger A.J."/>
            <person name="Ruiz-Trillo I."/>
            <person name="Young S.K."/>
            <person name="Zeng Q."/>
            <person name="Gargeya S."/>
            <person name="Fitzgerald M."/>
            <person name="Haas B."/>
            <person name="Abouelleil A."/>
            <person name="Alvarado L."/>
            <person name="Arachchi H.M."/>
            <person name="Berlin A."/>
            <person name="Chapman S.B."/>
            <person name="Gearin G."/>
            <person name="Goldberg J."/>
            <person name="Griggs A."/>
            <person name="Gujja S."/>
            <person name="Hansen M."/>
            <person name="Heiman D."/>
            <person name="Howarth C."/>
            <person name="Larimer J."/>
            <person name="Lui A."/>
            <person name="MacDonald P.J.P."/>
            <person name="McCowen C."/>
            <person name="Montmayeur A."/>
            <person name="Murphy C."/>
            <person name="Neiman D."/>
            <person name="Pearson M."/>
            <person name="Priest M."/>
            <person name="Roberts A."/>
            <person name="Saif S."/>
            <person name="Shea T."/>
            <person name="Sisk P."/>
            <person name="Stolte C."/>
            <person name="Sykes S."/>
            <person name="Wortman J."/>
            <person name="Nusbaum C."/>
            <person name="Birren B."/>
        </authorList>
    </citation>
    <scope>NUCLEOTIDE SEQUENCE [LARGE SCALE GENOMIC DNA]</scope>
    <source>
        <strain evidence="1 2">ATCC 38327</strain>
    </source>
</reference>
<proteinExistence type="predicted"/>
<sequence>MTDATTATYPRYTCHLLPLDAVPAGVPVTDAASASTLPPFEPASVAVEGFIHASSPSETLPTANRWLRDVPADALRVLIIDTHHDSLGGVYYAQELSGPRELIRAGTADAPAIVWEPGVPPAKNASVARAQAKGAKTPAAVLFPHIYGALPVAAIAAVLEVEHDGDAMAPWSRVVGLDAYAAVRDE</sequence>
<keyword evidence="2" id="KW-1185">Reference proteome</keyword>
<dbReference type="EMBL" id="GG745359">
    <property type="protein sequence ID" value="KNE69159.1"/>
    <property type="molecule type" value="Genomic_DNA"/>
</dbReference>
<dbReference type="VEuPathDB" id="FungiDB:AMAG_14013"/>
<dbReference type="Proteomes" id="UP000054350">
    <property type="component" value="Unassembled WGS sequence"/>
</dbReference>
<accession>A0A0L0T3M5</accession>
<gene>
    <name evidence="1" type="ORF">AMAG_14013</name>
</gene>
<dbReference type="OrthoDB" id="5545414at2759"/>
<evidence type="ECO:0000313" key="1">
    <source>
        <dbReference type="EMBL" id="KNE69159.1"/>
    </source>
</evidence>
<reference evidence="2" key="2">
    <citation type="submission" date="2009-11" db="EMBL/GenBank/DDBJ databases">
        <title>The Genome Sequence of Allomyces macrogynus strain ATCC 38327.</title>
        <authorList>
            <consortium name="The Broad Institute Genome Sequencing Platform"/>
            <person name="Russ C."/>
            <person name="Cuomo C."/>
            <person name="Shea T."/>
            <person name="Young S.K."/>
            <person name="Zeng Q."/>
            <person name="Koehrsen M."/>
            <person name="Haas B."/>
            <person name="Borodovsky M."/>
            <person name="Guigo R."/>
            <person name="Alvarado L."/>
            <person name="Berlin A."/>
            <person name="Borenstein D."/>
            <person name="Chen Z."/>
            <person name="Engels R."/>
            <person name="Freedman E."/>
            <person name="Gellesch M."/>
            <person name="Goldberg J."/>
            <person name="Griggs A."/>
            <person name="Gujja S."/>
            <person name="Heiman D."/>
            <person name="Hepburn T."/>
            <person name="Howarth C."/>
            <person name="Jen D."/>
            <person name="Larson L."/>
            <person name="Lewis B."/>
            <person name="Mehta T."/>
            <person name="Park D."/>
            <person name="Pearson M."/>
            <person name="Roberts A."/>
            <person name="Saif S."/>
            <person name="Shenoy N."/>
            <person name="Sisk P."/>
            <person name="Stolte C."/>
            <person name="Sykes S."/>
            <person name="Walk T."/>
            <person name="White J."/>
            <person name="Yandava C."/>
            <person name="Burger G."/>
            <person name="Gray M.W."/>
            <person name="Holland P.W.H."/>
            <person name="King N."/>
            <person name="Lang F.B.F."/>
            <person name="Roger A.J."/>
            <person name="Ruiz-Trillo I."/>
            <person name="Lander E."/>
            <person name="Nusbaum C."/>
        </authorList>
    </citation>
    <scope>NUCLEOTIDE SEQUENCE [LARGE SCALE GENOMIC DNA]</scope>
    <source>
        <strain evidence="2">ATCC 38327</strain>
    </source>
</reference>
<name>A0A0L0T3M5_ALLM3</name>
<evidence type="ECO:0008006" key="3">
    <source>
        <dbReference type="Google" id="ProtNLM"/>
    </source>
</evidence>